<dbReference type="Proteomes" id="UP000824681">
    <property type="component" value="Chromosome"/>
</dbReference>
<keyword evidence="2" id="KW-0732">Signal</keyword>
<keyword evidence="4" id="KW-1185">Reference proteome</keyword>
<name>A0ABX8TU87_9ACTN</name>
<feature type="chain" id="PRO_5046052306" evidence="2">
    <location>
        <begin position="25"/>
        <end position="115"/>
    </location>
</feature>
<proteinExistence type="predicted"/>
<gene>
    <name evidence="3" type="ORF">Nocox_06970</name>
</gene>
<evidence type="ECO:0000256" key="2">
    <source>
        <dbReference type="SAM" id="SignalP"/>
    </source>
</evidence>
<protein>
    <submittedName>
        <fullName evidence="3">Uncharacterized protein</fullName>
    </submittedName>
</protein>
<evidence type="ECO:0000313" key="3">
    <source>
        <dbReference type="EMBL" id="QYC39021.1"/>
    </source>
</evidence>
<organism evidence="3 4">
    <name type="scientific">Nonomuraea coxensis DSM 45129</name>
    <dbReference type="NCBI Taxonomy" id="1122611"/>
    <lineage>
        <taxon>Bacteria</taxon>
        <taxon>Bacillati</taxon>
        <taxon>Actinomycetota</taxon>
        <taxon>Actinomycetes</taxon>
        <taxon>Streptosporangiales</taxon>
        <taxon>Streptosporangiaceae</taxon>
        <taxon>Nonomuraea</taxon>
    </lineage>
</organism>
<dbReference type="RefSeq" id="WP_157383182.1">
    <property type="nucleotide sequence ID" value="NZ_CP068985.1"/>
</dbReference>
<sequence length="115" mass="12503">MLKEACAVSALVAAALVPSMPSQAQSGNVPAAASSETQAPKCKWLEEDGKRCHYCRGKKGSGYKRQYCERRREPMGPMELECVTTKEPTATSPNRSCKTCTDAKTGKRVSRQCDS</sequence>
<reference evidence="3 4" key="1">
    <citation type="journal article" date="2021" name="ACS Chem. Biol.">
        <title>Genomic-Led Discovery of a Novel Glycopeptide Antibiotic by Nonomuraea coxensis DSM 45129.</title>
        <authorList>
            <person name="Yushchuk O."/>
            <person name="Vior N.M."/>
            <person name="Andreo-Vidal A."/>
            <person name="Berini F."/>
            <person name="Ruckert C."/>
            <person name="Busche T."/>
            <person name="Binda E."/>
            <person name="Kalinowski J."/>
            <person name="Truman A.W."/>
            <person name="Marinelli F."/>
        </authorList>
    </citation>
    <scope>NUCLEOTIDE SEQUENCE [LARGE SCALE GENOMIC DNA]</scope>
    <source>
        <strain evidence="3 4">DSM 45129</strain>
    </source>
</reference>
<feature type="region of interest" description="Disordered" evidence="1">
    <location>
        <begin position="19"/>
        <end position="39"/>
    </location>
</feature>
<evidence type="ECO:0000313" key="4">
    <source>
        <dbReference type="Proteomes" id="UP000824681"/>
    </source>
</evidence>
<feature type="compositionally biased region" description="Polar residues" evidence="1">
    <location>
        <begin position="20"/>
        <end position="38"/>
    </location>
</feature>
<evidence type="ECO:0000256" key="1">
    <source>
        <dbReference type="SAM" id="MobiDB-lite"/>
    </source>
</evidence>
<feature type="signal peptide" evidence="2">
    <location>
        <begin position="1"/>
        <end position="24"/>
    </location>
</feature>
<accession>A0ABX8TU87</accession>
<dbReference type="EMBL" id="CP068985">
    <property type="protein sequence ID" value="QYC39021.1"/>
    <property type="molecule type" value="Genomic_DNA"/>
</dbReference>